<evidence type="ECO:0000259" key="1">
    <source>
        <dbReference type="Pfam" id="PF03886"/>
    </source>
</evidence>
<accession>A0AAP5AKN6</accession>
<dbReference type="Proteomes" id="UP001226084">
    <property type="component" value="Unassembled WGS sequence"/>
</dbReference>
<dbReference type="Pfam" id="PF03886">
    <property type="entry name" value="ABC_trans_aux"/>
    <property type="match status" value="1"/>
</dbReference>
<comment type="caution">
    <text evidence="2">The sequence shown here is derived from an EMBL/GenBank/DDBJ whole genome shotgun (WGS) entry which is preliminary data.</text>
</comment>
<evidence type="ECO:0000313" key="3">
    <source>
        <dbReference type="Proteomes" id="UP001226084"/>
    </source>
</evidence>
<dbReference type="KEGG" id="srh:BAY15_0733"/>
<sequence length="225" mass="24368">MSRFPLLPASLPRLLLPAALMIALGACSSLLGGGERSQVTIYSPVVKIQPDPSWPKVDWALVLVKPTAARVVDSPRINVRPNPGELEVYKGVSWAQPATDMVDDALVRAFEDSGRITGVARATTGIRADYKLALDVRRFESDYRGQPTPTAFIEINAKLIHVIDQRVVADRTFRQEQPVGSTATGDVARALEQGLQAVTTELVGWTLTTGQADSKTAAVIPTRLR</sequence>
<dbReference type="EMBL" id="JAUTAS010000001">
    <property type="protein sequence ID" value="MDQ1109901.1"/>
    <property type="molecule type" value="Genomic_DNA"/>
</dbReference>
<evidence type="ECO:0000313" key="2">
    <source>
        <dbReference type="EMBL" id="MDQ1109901.1"/>
    </source>
</evidence>
<organism evidence="2 3">
    <name type="scientific">Stenotrophomonas rhizophila</name>
    <dbReference type="NCBI Taxonomy" id="216778"/>
    <lineage>
        <taxon>Bacteria</taxon>
        <taxon>Pseudomonadati</taxon>
        <taxon>Pseudomonadota</taxon>
        <taxon>Gammaproteobacteria</taxon>
        <taxon>Lysobacterales</taxon>
        <taxon>Lysobacteraceae</taxon>
        <taxon>Stenotrophomonas</taxon>
    </lineage>
</organism>
<dbReference type="PROSITE" id="PS51257">
    <property type="entry name" value="PROKAR_LIPOPROTEIN"/>
    <property type="match status" value="1"/>
</dbReference>
<dbReference type="Gene3D" id="3.40.50.10610">
    <property type="entry name" value="ABC-type transport auxiliary lipoprotein component"/>
    <property type="match status" value="1"/>
</dbReference>
<protein>
    <submittedName>
        <fullName evidence="2">Cholesterol transport system auxiliary component</fullName>
    </submittedName>
</protein>
<feature type="domain" description="ABC-type transport auxiliary lipoprotein component" evidence="1">
    <location>
        <begin position="44"/>
        <end position="202"/>
    </location>
</feature>
<dbReference type="RefSeq" id="WP_068849108.1">
    <property type="nucleotide sequence ID" value="NZ_CP016294.1"/>
</dbReference>
<proteinExistence type="predicted"/>
<dbReference type="InterPro" id="IPR005586">
    <property type="entry name" value="ABC_trans_aux"/>
</dbReference>
<dbReference type="AlphaFoldDB" id="A0AAP5AKN6"/>
<gene>
    <name evidence="2" type="ORF">QE424_003060</name>
</gene>
<reference evidence="2" key="1">
    <citation type="submission" date="2023-07" db="EMBL/GenBank/DDBJ databases">
        <title>Functional and genomic diversity of the sorghum phyllosphere microbiome.</title>
        <authorList>
            <person name="Shade A."/>
        </authorList>
    </citation>
    <scope>NUCLEOTIDE SEQUENCE</scope>
    <source>
        <strain evidence="2">SORGH_AS_0457</strain>
    </source>
</reference>
<dbReference type="SUPFAM" id="SSF159594">
    <property type="entry name" value="XCC0632-like"/>
    <property type="match status" value="1"/>
</dbReference>
<name>A0AAP5AKN6_9GAMM</name>